<dbReference type="SUPFAM" id="SSF55920">
    <property type="entry name" value="Creatinase/aminopeptidase"/>
    <property type="match status" value="1"/>
</dbReference>
<feature type="domain" description="Aminopeptidase P N-terminal" evidence="14">
    <location>
        <begin position="8"/>
        <end position="142"/>
    </location>
</feature>
<dbReference type="GO" id="GO:0070006">
    <property type="term" value="F:metalloaminopeptidase activity"/>
    <property type="evidence" value="ECO:0007669"/>
    <property type="project" value="InterPro"/>
</dbReference>
<evidence type="ECO:0000256" key="5">
    <source>
        <dbReference type="ARBA" id="ARBA00022670"/>
    </source>
</evidence>
<dbReference type="EMBL" id="CP154858">
    <property type="protein sequence ID" value="XDT72176.1"/>
    <property type="molecule type" value="Genomic_DNA"/>
</dbReference>
<keyword evidence="9" id="KW-0464">Manganese</keyword>
<dbReference type="SUPFAM" id="SSF53092">
    <property type="entry name" value="Creatinase/prolidase N-terminal domain"/>
    <property type="match status" value="1"/>
</dbReference>
<dbReference type="EC" id="3.4.11.9" evidence="4"/>
<dbReference type="InterPro" id="IPR036005">
    <property type="entry name" value="Creatinase/aminopeptidase-like"/>
</dbReference>
<comment type="cofactor">
    <cofactor evidence="2">
        <name>Mn(2+)</name>
        <dbReference type="ChEBI" id="CHEBI:29035"/>
    </cofactor>
</comment>
<gene>
    <name evidence="15" type="primary">pepP</name>
    <name evidence="15" type="ORF">AAIA72_15475</name>
</gene>
<evidence type="ECO:0000256" key="8">
    <source>
        <dbReference type="ARBA" id="ARBA00023049"/>
    </source>
</evidence>
<dbReference type="FunFam" id="3.90.230.10:FF:000002">
    <property type="entry name" value="Xaa-Pro aminopeptidase 3"/>
    <property type="match status" value="1"/>
</dbReference>
<evidence type="ECO:0000256" key="1">
    <source>
        <dbReference type="ARBA" id="ARBA00001424"/>
    </source>
</evidence>
<dbReference type="InterPro" id="IPR001131">
    <property type="entry name" value="Peptidase_M24B_aminopep-P_CS"/>
</dbReference>
<evidence type="ECO:0000256" key="9">
    <source>
        <dbReference type="ARBA" id="ARBA00023211"/>
    </source>
</evidence>
<dbReference type="KEGG" id="tcd:AAIA72_15475"/>
<evidence type="ECO:0000256" key="3">
    <source>
        <dbReference type="ARBA" id="ARBA00008766"/>
    </source>
</evidence>
<evidence type="ECO:0000256" key="2">
    <source>
        <dbReference type="ARBA" id="ARBA00001936"/>
    </source>
</evidence>
<evidence type="ECO:0000256" key="12">
    <source>
        <dbReference type="ARBA" id="ARBA00081411"/>
    </source>
</evidence>
<dbReference type="PROSITE" id="PS00491">
    <property type="entry name" value="PROLINE_PEPTIDASE"/>
    <property type="match status" value="1"/>
</dbReference>
<dbReference type="GO" id="GO:0006508">
    <property type="term" value="P:proteolysis"/>
    <property type="evidence" value="ECO:0007669"/>
    <property type="project" value="UniProtKB-KW"/>
</dbReference>
<keyword evidence="5" id="KW-0645">Protease</keyword>
<dbReference type="InterPro" id="IPR007865">
    <property type="entry name" value="Aminopep_P_N"/>
</dbReference>
<dbReference type="GO" id="GO:0005829">
    <property type="term" value="C:cytosol"/>
    <property type="evidence" value="ECO:0007669"/>
    <property type="project" value="TreeGrafter"/>
</dbReference>
<dbReference type="NCBIfam" id="NF008131">
    <property type="entry name" value="PRK10879.1"/>
    <property type="match status" value="1"/>
</dbReference>
<keyword evidence="6 13" id="KW-0479">Metal-binding</keyword>
<keyword evidence="7 15" id="KW-0378">Hydrolase</keyword>
<organism evidence="15">
    <name type="scientific">Thermohahella caldifontis</name>
    <dbReference type="NCBI Taxonomy" id="3142973"/>
    <lineage>
        <taxon>Bacteria</taxon>
        <taxon>Pseudomonadati</taxon>
        <taxon>Pseudomonadota</taxon>
        <taxon>Gammaproteobacteria</taxon>
        <taxon>Oceanospirillales</taxon>
        <taxon>Hahellaceae</taxon>
        <taxon>Thermohahella</taxon>
    </lineage>
</organism>
<dbReference type="AlphaFoldDB" id="A0AB39UV59"/>
<keyword evidence="8" id="KW-0482">Metalloprotease</keyword>
<name>A0AB39UV59_9GAMM</name>
<dbReference type="PANTHER" id="PTHR43226">
    <property type="entry name" value="XAA-PRO AMINOPEPTIDASE 3"/>
    <property type="match status" value="1"/>
</dbReference>
<dbReference type="CDD" id="cd01087">
    <property type="entry name" value="Prolidase"/>
    <property type="match status" value="1"/>
</dbReference>
<dbReference type="Pfam" id="PF05195">
    <property type="entry name" value="AMP_N"/>
    <property type="match status" value="1"/>
</dbReference>
<dbReference type="GO" id="GO:0030145">
    <property type="term" value="F:manganese ion binding"/>
    <property type="evidence" value="ECO:0007669"/>
    <property type="project" value="InterPro"/>
</dbReference>
<dbReference type="Pfam" id="PF00557">
    <property type="entry name" value="Peptidase_M24"/>
    <property type="match status" value="1"/>
</dbReference>
<comment type="catalytic activity">
    <reaction evidence="1">
        <text>Release of any N-terminal amino acid, including proline, that is linked to proline, even from a dipeptide or tripeptide.</text>
        <dbReference type="EC" id="3.4.11.9"/>
    </reaction>
</comment>
<dbReference type="InterPro" id="IPR000994">
    <property type="entry name" value="Pept_M24"/>
</dbReference>
<accession>A0AB39UV59</accession>
<evidence type="ECO:0000313" key="15">
    <source>
        <dbReference type="EMBL" id="XDT72176.1"/>
    </source>
</evidence>
<dbReference type="InterPro" id="IPR052433">
    <property type="entry name" value="X-Pro_dipept-like"/>
</dbReference>
<sequence>MSFSGGIVNKSEFGKRRHRLLGMMSENSIAILPAGSMKTRSRDTEYVFRQDSDFWYLTGFHEPEAVLVLVPGREHGESILFCRERDPDFERWNGRLLGPEGAQESLGLDDAFPIKDMDEILPGLIEGKSRVYYTLGQSETFDKSLMGWINHIRSKVRAGARPPGEFVVLSHLIHELRLFKSAAELKVMRKAARISAEAHCRAMRASRPGLYEYQLEAEILHEFARQGAREPAYTTIVGGGANACVLHYIDNRAPLRDGDLVLIDAGCELDMYAADITRTFPVNGRFSAEQKAVYEVVLAAQLAAIEAVKPGNHWNHPHEAATRVLTQGLIDLGILQGDLDTALEQEAYKPWFMHRTGHWLGIDVHDVGDYKVGDEWRLLEPGMVLTVEPGLYFDADDERVEARWRGIGIRIEDDVVVTRDGHEVMTSGVPKTVDEIQNLMAG</sequence>
<dbReference type="Gene3D" id="3.40.350.10">
    <property type="entry name" value="Creatinase/prolidase N-terminal domain"/>
    <property type="match status" value="1"/>
</dbReference>
<reference evidence="15" key="1">
    <citation type="submission" date="2024-05" db="EMBL/GenBank/DDBJ databases">
        <title>Genome sequencing of novel strain.</title>
        <authorList>
            <person name="Ganbat D."/>
            <person name="Ganbat S."/>
            <person name="Lee S.-J."/>
        </authorList>
    </citation>
    <scope>NUCLEOTIDE SEQUENCE</scope>
    <source>
        <strain evidence="15">SMD15-11</strain>
    </source>
</reference>
<evidence type="ECO:0000256" key="7">
    <source>
        <dbReference type="ARBA" id="ARBA00022801"/>
    </source>
</evidence>
<evidence type="ECO:0000259" key="14">
    <source>
        <dbReference type="SMART" id="SM01011"/>
    </source>
</evidence>
<evidence type="ECO:0000256" key="11">
    <source>
        <dbReference type="ARBA" id="ARBA00075356"/>
    </source>
</evidence>
<protein>
    <recommendedName>
        <fullName evidence="10">Xaa-Pro aminopeptidase</fullName>
        <ecNumber evidence="4">3.4.11.9</ecNumber>
    </recommendedName>
    <alternativeName>
        <fullName evidence="11">Aminopeptidase P II</fullName>
    </alternativeName>
    <alternativeName>
        <fullName evidence="12">X-Pro aminopeptidase</fullName>
    </alternativeName>
</protein>
<evidence type="ECO:0000256" key="10">
    <source>
        <dbReference type="ARBA" id="ARBA00069363"/>
    </source>
</evidence>
<dbReference type="InterPro" id="IPR029149">
    <property type="entry name" value="Creatin/AminoP/Spt16_N"/>
</dbReference>
<dbReference type="RefSeq" id="WP_369601188.1">
    <property type="nucleotide sequence ID" value="NZ_CP154858.1"/>
</dbReference>
<dbReference type="PANTHER" id="PTHR43226:SF4">
    <property type="entry name" value="XAA-PRO AMINOPEPTIDASE 3"/>
    <property type="match status" value="1"/>
</dbReference>
<keyword evidence="15" id="KW-0031">Aminopeptidase</keyword>
<evidence type="ECO:0000256" key="4">
    <source>
        <dbReference type="ARBA" id="ARBA00012574"/>
    </source>
</evidence>
<proteinExistence type="inferred from homology"/>
<dbReference type="Gene3D" id="3.90.230.10">
    <property type="entry name" value="Creatinase/methionine aminopeptidase superfamily"/>
    <property type="match status" value="1"/>
</dbReference>
<comment type="similarity">
    <text evidence="3 13">Belongs to the peptidase M24B family.</text>
</comment>
<evidence type="ECO:0000256" key="13">
    <source>
        <dbReference type="RuleBase" id="RU000590"/>
    </source>
</evidence>
<evidence type="ECO:0000256" key="6">
    <source>
        <dbReference type="ARBA" id="ARBA00022723"/>
    </source>
</evidence>
<dbReference type="SMART" id="SM01011">
    <property type="entry name" value="AMP_N"/>
    <property type="match status" value="1"/>
</dbReference>